<dbReference type="InterPro" id="IPR050189">
    <property type="entry name" value="MFS_Efflux_Transporters"/>
</dbReference>
<dbReference type="PANTHER" id="PTHR43124">
    <property type="entry name" value="PURINE EFFLUX PUMP PBUE"/>
    <property type="match status" value="1"/>
</dbReference>
<feature type="transmembrane region" description="Helical" evidence="6">
    <location>
        <begin position="314"/>
        <end position="335"/>
    </location>
</feature>
<keyword evidence="3 6" id="KW-0812">Transmembrane</keyword>
<feature type="transmembrane region" description="Helical" evidence="6">
    <location>
        <begin position="227"/>
        <end position="244"/>
    </location>
</feature>
<feature type="transmembrane region" description="Helical" evidence="6">
    <location>
        <begin position="281"/>
        <end position="302"/>
    </location>
</feature>
<evidence type="ECO:0000256" key="3">
    <source>
        <dbReference type="ARBA" id="ARBA00022692"/>
    </source>
</evidence>
<sequence length="375" mass="37231">MLLTGQLYAVIPMFGSLAREWAVAPSAPAWLATAFSTGYAAGFLLFGPVSDRYGRRRVIVAGLAATAVTTALVAAAPGLGVAIGLRVLQGVTAAAFPPAAFAYVAERFDPDRRAPALAALTSAYLASAVVAQVAAQGVLAVAGWRVFFLASAAGFALLALAVRRVLLPDAPAENAAGSPFAVYRAVPGLLRTPGLPPLYLATTTLLTGFVGVYTGLQLAGWAPGPLLALRATALPAIVAVPLLMPWLARVPAPRRAGLGLLLAAAAAGLTALTVLTSSNVVGLALALALFSGAIAATAPAMVETVGRWAGAARGTGVSLFTFMLFAGAALGPQLAGGLAAAGGFAVVLAAVALVQAAGAAIVLVAARRAGAPAGR</sequence>
<evidence type="ECO:0000256" key="1">
    <source>
        <dbReference type="ARBA" id="ARBA00004651"/>
    </source>
</evidence>
<reference evidence="8 9" key="1">
    <citation type="submission" date="2018-09" db="EMBL/GenBank/DDBJ databases">
        <title>YIM 75507 draft genome.</title>
        <authorList>
            <person name="Tang S."/>
            <person name="Feng Y."/>
        </authorList>
    </citation>
    <scope>NUCLEOTIDE SEQUENCE [LARGE SCALE GENOMIC DNA]</scope>
    <source>
        <strain evidence="8 9">YIM 75507</strain>
    </source>
</reference>
<keyword evidence="4 6" id="KW-1133">Transmembrane helix</keyword>
<dbReference type="InterPro" id="IPR020846">
    <property type="entry name" value="MFS_dom"/>
</dbReference>
<gene>
    <name evidence="8" type="ORF">D5H75_17845</name>
</gene>
<keyword evidence="9" id="KW-1185">Reference proteome</keyword>
<proteinExistence type="predicted"/>
<dbReference type="EMBL" id="QZEY01000006">
    <property type="protein sequence ID" value="RJL31818.1"/>
    <property type="molecule type" value="Genomic_DNA"/>
</dbReference>
<dbReference type="Proteomes" id="UP000265768">
    <property type="component" value="Unassembled WGS sequence"/>
</dbReference>
<evidence type="ECO:0000313" key="8">
    <source>
        <dbReference type="EMBL" id="RJL31818.1"/>
    </source>
</evidence>
<name>A0A3A4BC97_9ACTN</name>
<dbReference type="PROSITE" id="PS50850">
    <property type="entry name" value="MFS"/>
    <property type="match status" value="1"/>
</dbReference>
<feature type="transmembrane region" description="Helical" evidence="6">
    <location>
        <begin position="83"/>
        <end position="104"/>
    </location>
</feature>
<comment type="caution">
    <text evidence="8">The sequence shown here is derived from an EMBL/GenBank/DDBJ whole genome shotgun (WGS) entry which is preliminary data.</text>
</comment>
<feature type="transmembrane region" description="Helical" evidence="6">
    <location>
        <begin position="198"/>
        <end position="221"/>
    </location>
</feature>
<evidence type="ECO:0000259" key="7">
    <source>
        <dbReference type="PROSITE" id="PS50850"/>
    </source>
</evidence>
<evidence type="ECO:0000256" key="2">
    <source>
        <dbReference type="ARBA" id="ARBA00022475"/>
    </source>
</evidence>
<dbReference type="Pfam" id="PF07690">
    <property type="entry name" value="MFS_1"/>
    <property type="match status" value="1"/>
</dbReference>
<dbReference type="OrthoDB" id="63984at2"/>
<keyword evidence="2" id="KW-1003">Cell membrane</keyword>
<feature type="transmembrane region" description="Helical" evidence="6">
    <location>
        <begin position="341"/>
        <end position="366"/>
    </location>
</feature>
<feature type="transmembrane region" description="Helical" evidence="6">
    <location>
        <begin position="58"/>
        <end position="77"/>
    </location>
</feature>
<feature type="transmembrane region" description="Helical" evidence="6">
    <location>
        <begin position="256"/>
        <end position="275"/>
    </location>
</feature>
<evidence type="ECO:0000256" key="4">
    <source>
        <dbReference type="ARBA" id="ARBA00022989"/>
    </source>
</evidence>
<dbReference type="GO" id="GO:0005886">
    <property type="term" value="C:plasma membrane"/>
    <property type="evidence" value="ECO:0007669"/>
    <property type="project" value="UniProtKB-SubCell"/>
</dbReference>
<keyword evidence="5 6" id="KW-0472">Membrane</keyword>
<feature type="transmembrane region" description="Helical" evidence="6">
    <location>
        <begin position="141"/>
        <end position="162"/>
    </location>
</feature>
<dbReference type="InterPro" id="IPR036259">
    <property type="entry name" value="MFS_trans_sf"/>
</dbReference>
<dbReference type="Gene3D" id="1.20.1250.20">
    <property type="entry name" value="MFS general substrate transporter like domains"/>
    <property type="match status" value="1"/>
</dbReference>
<accession>A0A3A4BC97</accession>
<comment type="subcellular location">
    <subcellularLocation>
        <location evidence="1">Cell membrane</location>
        <topology evidence="1">Multi-pass membrane protein</topology>
    </subcellularLocation>
</comment>
<dbReference type="PANTHER" id="PTHR43124:SF3">
    <property type="entry name" value="CHLORAMPHENICOL EFFLUX PUMP RV0191"/>
    <property type="match status" value="1"/>
</dbReference>
<evidence type="ECO:0000313" key="9">
    <source>
        <dbReference type="Proteomes" id="UP000265768"/>
    </source>
</evidence>
<dbReference type="GO" id="GO:0022857">
    <property type="term" value="F:transmembrane transporter activity"/>
    <property type="evidence" value="ECO:0007669"/>
    <property type="project" value="InterPro"/>
</dbReference>
<feature type="domain" description="Major facilitator superfamily (MFS) profile" evidence="7">
    <location>
        <begin position="1"/>
        <end position="370"/>
    </location>
</feature>
<dbReference type="SUPFAM" id="SSF103473">
    <property type="entry name" value="MFS general substrate transporter"/>
    <property type="match status" value="1"/>
</dbReference>
<evidence type="ECO:0000256" key="5">
    <source>
        <dbReference type="ARBA" id="ARBA00023136"/>
    </source>
</evidence>
<dbReference type="AlphaFoldDB" id="A0A3A4BC97"/>
<feature type="transmembrane region" description="Helical" evidence="6">
    <location>
        <begin position="28"/>
        <end position="46"/>
    </location>
</feature>
<evidence type="ECO:0000256" key="6">
    <source>
        <dbReference type="SAM" id="Phobius"/>
    </source>
</evidence>
<dbReference type="InterPro" id="IPR011701">
    <property type="entry name" value="MFS"/>
</dbReference>
<feature type="transmembrane region" description="Helical" evidence="6">
    <location>
        <begin position="116"/>
        <end position="135"/>
    </location>
</feature>
<protein>
    <submittedName>
        <fullName evidence="8">MFS transporter</fullName>
    </submittedName>
</protein>
<organism evidence="8 9">
    <name type="scientific">Bailinhaonella thermotolerans</name>
    <dbReference type="NCBI Taxonomy" id="1070861"/>
    <lineage>
        <taxon>Bacteria</taxon>
        <taxon>Bacillati</taxon>
        <taxon>Actinomycetota</taxon>
        <taxon>Actinomycetes</taxon>
        <taxon>Streptosporangiales</taxon>
        <taxon>Streptosporangiaceae</taxon>
        <taxon>Bailinhaonella</taxon>
    </lineage>
</organism>